<gene>
    <name evidence="3" type="ORF">JOF44_000565</name>
</gene>
<evidence type="ECO:0000259" key="2">
    <source>
        <dbReference type="PROSITE" id="PS51186"/>
    </source>
</evidence>
<dbReference type="Gene3D" id="3.30.1050.10">
    <property type="entry name" value="SCP2 sterol-binding domain"/>
    <property type="match status" value="1"/>
</dbReference>
<evidence type="ECO:0000313" key="4">
    <source>
        <dbReference type="Proteomes" id="UP000698222"/>
    </source>
</evidence>
<dbReference type="PROSITE" id="PS51186">
    <property type="entry name" value="GNAT"/>
    <property type="match status" value="1"/>
</dbReference>
<proteinExistence type="predicted"/>
<dbReference type="PANTHER" id="PTHR37817:SF1">
    <property type="entry name" value="N-ACETYLTRANSFERASE EIS"/>
    <property type="match status" value="1"/>
</dbReference>
<comment type="caution">
    <text evidence="3">The sequence shown here is derived from an EMBL/GenBank/DDBJ whole genome shotgun (WGS) entry which is preliminary data.</text>
</comment>
<dbReference type="EMBL" id="JAGIOC010000001">
    <property type="protein sequence ID" value="MBP2407662.1"/>
    <property type="molecule type" value="Genomic_DNA"/>
</dbReference>
<accession>A0ABS4YFT4</accession>
<keyword evidence="4" id="KW-1185">Reference proteome</keyword>
<dbReference type="SUPFAM" id="SSF55729">
    <property type="entry name" value="Acyl-CoA N-acyltransferases (Nat)"/>
    <property type="match status" value="1"/>
</dbReference>
<feature type="domain" description="N-acetyltransferase" evidence="2">
    <location>
        <begin position="1"/>
        <end position="148"/>
    </location>
</feature>
<dbReference type="InterPro" id="IPR016181">
    <property type="entry name" value="Acyl_CoA_acyltransferase"/>
</dbReference>
<dbReference type="InterPro" id="IPR036527">
    <property type="entry name" value="SCP2_sterol-bd_dom_sf"/>
</dbReference>
<reference evidence="3 4" key="1">
    <citation type="submission" date="2021-03" db="EMBL/GenBank/DDBJ databases">
        <title>Sequencing the genomes of 1000 actinobacteria strains.</title>
        <authorList>
            <person name="Klenk H.-P."/>
        </authorList>
    </citation>
    <scope>NUCLEOTIDE SEQUENCE [LARGE SCALE GENOMIC DNA]</scope>
    <source>
        <strain evidence="3 4">DSM 14564</strain>
    </source>
</reference>
<dbReference type="CDD" id="cd04301">
    <property type="entry name" value="NAT_SF"/>
    <property type="match status" value="1"/>
</dbReference>
<sequence>MRMRDLTADDYVPYRTMTSGAFGGVMEDTGPRPFDPGQTPIGIDSTELPGGVEGELAAGARIRHDRITLGGGVARCGGVGGLAVHPAHRGGGVFGQLLTAVIARCAAEGMATSMLYPSNPSIYRRFGYQVVARGERLVVPLVDLQRLPPVTGRHLVPVTAATLPRLHALYRELTAEDNAMLLREGPLFEQGMPGKGWSALLLEDESGTDHGYLSWTRVPGPGPGLEVHEILGRTRHDRLALLRSLGSWSTVLEEVTLRLRTEDPVLEALPGGGARPAPGPVPLVMMRVIDTAAMLRARHAPDTLRGTIRLEVADGTVSSGTCEAAGRWRVTAADGSITVEPEDGEAADGGARAGDADPDGDGDGTGTLGTVHLDIHAASLLLVGGRTLADARRLGLGAAADPSAESFLDALLAGPRPSVMDAF</sequence>
<organism evidence="3 4">
    <name type="scientific">Brachybacterium fresconis</name>
    <dbReference type="NCBI Taxonomy" id="173363"/>
    <lineage>
        <taxon>Bacteria</taxon>
        <taxon>Bacillati</taxon>
        <taxon>Actinomycetota</taxon>
        <taxon>Actinomycetes</taxon>
        <taxon>Micrococcales</taxon>
        <taxon>Dermabacteraceae</taxon>
        <taxon>Brachybacterium</taxon>
    </lineage>
</organism>
<name>A0ABS4YFT4_9MICO</name>
<feature type="region of interest" description="Disordered" evidence="1">
    <location>
        <begin position="340"/>
        <end position="366"/>
    </location>
</feature>
<dbReference type="Pfam" id="PF13527">
    <property type="entry name" value="Acetyltransf_9"/>
    <property type="match status" value="1"/>
</dbReference>
<dbReference type="SUPFAM" id="SSF55718">
    <property type="entry name" value="SCP-like"/>
    <property type="match status" value="1"/>
</dbReference>
<dbReference type="PANTHER" id="PTHR37817">
    <property type="entry name" value="N-ACETYLTRANSFERASE EIS"/>
    <property type="match status" value="1"/>
</dbReference>
<dbReference type="InterPro" id="IPR051554">
    <property type="entry name" value="Acetyltransferase_Eis"/>
</dbReference>
<dbReference type="Gene3D" id="3.40.630.30">
    <property type="match status" value="2"/>
</dbReference>
<protein>
    <submittedName>
        <fullName evidence="3">Acetyltransferase</fullName>
    </submittedName>
</protein>
<evidence type="ECO:0000256" key="1">
    <source>
        <dbReference type="SAM" id="MobiDB-lite"/>
    </source>
</evidence>
<dbReference type="RefSeq" id="WP_209887152.1">
    <property type="nucleotide sequence ID" value="NZ_BAAAJV010000011.1"/>
</dbReference>
<evidence type="ECO:0000313" key="3">
    <source>
        <dbReference type="EMBL" id="MBP2407662.1"/>
    </source>
</evidence>
<dbReference type="InterPro" id="IPR000182">
    <property type="entry name" value="GNAT_dom"/>
</dbReference>
<dbReference type="Proteomes" id="UP000698222">
    <property type="component" value="Unassembled WGS sequence"/>
</dbReference>